<keyword evidence="3" id="KW-1185">Reference proteome</keyword>
<evidence type="ECO:0000313" key="3">
    <source>
        <dbReference type="Proteomes" id="UP000784294"/>
    </source>
</evidence>
<dbReference type="AlphaFoldDB" id="A0A3S5CB91"/>
<sequence>MPLRHGVTCKRLPLKLCFSKNYEGRSMSHQLPDLFPQYHAEFVDAYAYYCNWRWRSLNCKGDIHTYFWRNCLEHLRLADRRAGLIALLLDLDFIAGRLCSLGPSLVIADFRAYKSIFLHEGHIPAWYKLILLLNAYINFLQTHAHYVVDPAAASAAASREQADRQARLRLRRYQIAGIEMNNGQEESNRRWSLDAYLSEANFAASSAGWQAESQIDSKDGRMIRNILGATSGDGHQSFTHLMRSRSPPFLVGGTRSAETSRRVSHGKFIYQVCLL</sequence>
<dbReference type="EMBL" id="CAAALY010000959">
    <property type="protein sequence ID" value="VEL07071.1"/>
    <property type="molecule type" value="Genomic_DNA"/>
</dbReference>
<protein>
    <recommendedName>
        <fullName evidence="1">APAF-1 helical domain-containing protein</fullName>
    </recommendedName>
</protein>
<accession>A0A3S5CB91</accession>
<feature type="domain" description="APAF-1 helical" evidence="1">
    <location>
        <begin position="37"/>
        <end position="146"/>
    </location>
</feature>
<dbReference type="Gene3D" id="1.25.40.370">
    <property type="match status" value="1"/>
</dbReference>
<organism evidence="2 3">
    <name type="scientific">Protopolystoma xenopodis</name>
    <dbReference type="NCBI Taxonomy" id="117903"/>
    <lineage>
        <taxon>Eukaryota</taxon>
        <taxon>Metazoa</taxon>
        <taxon>Spiralia</taxon>
        <taxon>Lophotrochozoa</taxon>
        <taxon>Platyhelminthes</taxon>
        <taxon>Monogenea</taxon>
        <taxon>Polyopisthocotylea</taxon>
        <taxon>Polystomatidea</taxon>
        <taxon>Polystomatidae</taxon>
        <taxon>Protopolystoma</taxon>
    </lineage>
</organism>
<evidence type="ECO:0000313" key="2">
    <source>
        <dbReference type="EMBL" id="VEL07071.1"/>
    </source>
</evidence>
<proteinExistence type="predicted"/>
<name>A0A3S5CB91_9PLAT</name>
<dbReference type="Pfam" id="PF17908">
    <property type="entry name" value="APAF1_C"/>
    <property type="match status" value="1"/>
</dbReference>
<dbReference type="Proteomes" id="UP000784294">
    <property type="component" value="Unassembled WGS sequence"/>
</dbReference>
<gene>
    <name evidence="2" type="ORF">PXEA_LOCUS511</name>
</gene>
<reference evidence="2" key="1">
    <citation type="submission" date="2018-11" db="EMBL/GenBank/DDBJ databases">
        <authorList>
            <consortium name="Pathogen Informatics"/>
        </authorList>
    </citation>
    <scope>NUCLEOTIDE SEQUENCE</scope>
</reference>
<evidence type="ECO:0000259" key="1">
    <source>
        <dbReference type="Pfam" id="PF17908"/>
    </source>
</evidence>
<dbReference type="InterPro" id="IPR041452">
    <property type="entry name" value="APAF1_C"/>
</dbReference>
<comment type="caution">
    <text evidence="2">The sequence shown here is derived from an EMBL/GenBank/DDBJ whole genome shotgun (WGS) entry which is preliminary data.</text>
</comment>